<accession>A0ABM8IB49</accession>
<evidence type="ECO:0000256" key="1">
    <source>
        <dbReference type="SAM" id="Phobius"/>
    </source>
</evidence>
<keyword evidence="3" id="KW-1185">Reference proteome</keyword>
<name>A0ABM8IB49_9BACE</name>
<reference evidence="2 3" key="1">
    <citation type="submission" date="2023-04" db="EMBL/GenBank/DDBJ databases">
        <title>Draft genome sequence of acteroides sedimenti strain YN3PY1.</title>
        <authorList>
            <person name="Yoshida N."/>
        </authorList>
    </citation>
    <scope>NUCLEOTIDE SEQUENCE [LARGE SCALE GENOMIC DNA]</scope>
    <source>
        <strain evidence="2 3">YN3PY1</strain>
    </source>
</reference>
<keyword evidence="1" id="KW-0812">Transmembrane</keyword>
<organism evidence="2 3">
    <name type="scientific">Bacteroides sedimenti</name>
    <dbReference type="NCBI Taxonomy" id="2136147"/>
    <lineage>
        <taxon>Bacteria</taxon>
        <taxon>Pseudomonadati</taxon>
        <taxon>Bacteroidota</taxon>
        <taxon>Bacteroidia</taxon>
        <taxon>Bacteroidales</taxon>
        <taxon>Bacteroidaceae</taxon>
        <taxon>Bacteroides</taxon>
    </lineage>
</organism>
<sequence length="73" mass="8735">MINKILYSLYVNLRSIITWGFWGYVAVLLALFLIDVKLNAYCFIVLFFFLGLWVGSSLSYWLRDEIKYRELDK</sequence>
<gene>
    <name evidence="2" type="ORF">BSYN_10440</name>
</gene>
<proteinExistence type="predicted"/>
<evidence type="ECO:0000313" key="3">
    <source>
        <dbReference type="Proteomes" id="UP001496674"/>
    </source>
</evidence>
<feature type="transmembrane region" description="Helical" evidence="1">
    <location>
        <begin position="16"/>
        <end position="34"/>
    </location>
</feature>
<keyword evidence="1" id="KW-1133">Transmembrane helix</keyword>
<evidence type="ECO:0000313" key="2">
    <source>
        <dbReference type="EMBL" id="BEG98779.1"/>
    </source>
</evidence>
<dbReference type="Proteomes" id="UP001496674">
    <property type="component" value="Chromosome"/>
</dbReference>
<dbReference type="EMBL" id="AP028055">
    <property type="protein sequence ID" value="BEG98779.1"/>
    <property type="molecule type" value="Genomic_DNA"/>
</dbReference>
<feature type="transmembrane region" description="Helical" evidence="1">
    <location>
        <begin position="41"/>
        <end position="62"/>
    </location>
</feature>
<keyword evidence="1" id="KW-0472">Membrane</keyword>
<dbReference type="RefSeq" id="WP_353333986.1">
    <property type="nucleotide sequence ID" value="NZ_AP028055.1"/>
</dbReference>
<protein>
    <submittedName>
        <fullName evidence="2">Uncharacterized protein</fullName>
    </submittedName>
</protein>